<comment type="pathway">
    <text evidence="9">Protein modification; lipoprotein biosynthesis (signal peptide cleavage).</text>
</comment>
<keyword evidence="11" id="KW-0449">Lipoprotein</keyword>
<feature type="transmembrane region" description="Helical" evidence="9">
    <location>
        <begin position="79"/>
        <end position="100"/>
    </location>
</feature>
<feature type="active site" evidence="9">
    <location>
        <position position="161"/>
    </location>
</feature>
<keyword evidence="2 9" id="KW-1003">Cell membrane</keyword>
<feature type="active site" evidence="9">
    <location>
        <position position="195"/>
    </location>
</feature>
<protein>
    <recommendedName>
        <fullName evidence="9">Lipoprotein signal peptidase</fullName>
        <ecNumber evidence="9">3.4.23.36</ecNumber>
    </recommendedName>
    <alternativeName>
        <fullName evidence="9">Prolipoprotein signal peptidase</fullName>
    </alternativeName>
    <alternativeName>
        <fullName evidence="9">Signal peptidase II</fullName>
        <shortName evidence="9">SPase II</shortName>
    </alternativeName>
</protein>
<evidence type="ECO:0000256" key="9">
    <source>
        <dbReference type="HAMAP-Rule" id="MF_00161"/>
    </source>
</evidence>
<keyword evidence="12" id="KW-1185">Reference proteome</keyword>
<evidence type="ECO:0000256" key="10">
    <source>
        <dbReference type="RuleBase" id="RU004181"/>
    </source>
</evidence>
<organism evidence="11 12">
    <name type="scientific">Porphyromonas miyakawae</name>
    <dbReference type="NCBI Taxonomy" id="3137470"/>
    <lineage>
        <taxon>Bacteria</taxon>
        <taxon>Pseudomonadati</taxon>
        <taxon>Bacteroidota</taxon>
        <taxon>Bacteroidia</taxon>
        <taxon>Bacteroidales</taxon>
        <taxon>Porphyromonadaceae</taxon>
        <taxon>Porphyromonas</taxon>
    </lineage>
</organism>
<keyword evidence="3 9" id="KW-0645">Protease</keyword>
<evidence type="ECO:0000256" key="2">
    <source>
        <dbReference type="ARBA" id="ARBA00022475"/>
    </source>
</evidence>
<comment type="caution">
    <text evidence="11">The sequence shown here is derived from an EMBL/GenBank/DDBJ whole genome shotgun (WGS) entry which is preliminary data.</text>
</comment>
<dbReference type="EC" id="3.4.23.36" evidence="9"/>
<dbReference type="HAMAP" id="MF_00161">
    <property type="entry name" value="LspA"/>
    <property type="match status" value="1"/>
</dbReference>
<gene>
    <name evidence="9" type="primary">lspA</name>
    <name evidence="11" type="ORF">Tsumi_07110</name>
</gene>
<dbReference type="PANTHER" id="PTHR33695:SF1">
    <property type="entry name" value="LIPOPROTEIN SIGNAL PEPTIDASE"/>
    <property type="match status" value="1"/>
</dbReference>
<feature type="transmembrane region" description="Helical" evidence="9">
    <location>
        <begin position="107"/>
        <end position="125"/>
    </location>
</feature>
<evidence type="ECO:0000256" key="7">
    <source>
        <dbReference type="ARBA" id="ARBA00022989"/>
    </source>
</evidence>
<sequence length="247" mass="27972">MPKDPRANNSDPFSIENPTKQAVWVCAIVLLTLIIDQVIKIWVKTHMQLGEEIRVFDWFRILFVENMGMAFGLELGSKLFLTFFRIIAMGLIAYAIVILIKSRHFPLGFLACLALIFAGGIGNVIDSMFYGIIFSDSHGQVAELFPTGSGYGTFMHGKVVDMLYFPLIDTVWPSWIPFIGGKSFTFFDPVFNFADSCISIGVILLLVFHVRPFTEALEYFSNPRIRKATKTINEEKRQTAPKEKVKK</sequence>
<keyword evidence="7 9" id="KW-1133">Transmembrane helix</keyword>
<keyword evidence="8 9" id="KW-0472">Membrane</keyword>
<dbReference type="NCBIfam" id="NF011369">
    <property type="entry name" value="PRK14788.1"/>
    <property type="match status" value="1"/>
</dbReference>
<reference evidence="11 12" key="1">
    <citation type="journal article" date="2025" name="Int. J. Syst. Evol. Microbiol.">
        <title>Desulfovibrio falkowii sp. nov., Porphyromonas miyakawae sp. nov., Mediterraneibacter flintii sp. nov. and Owariibacterium komagatae gen. nov., sp. nov., isolated from human faeces.</title>
        <authorList>
            <person name="Hamaguchi T."/>
            <person name="Ohara M."/>
            <person name="Hisatomi A."/>
            <person name="Sekiguchi K."/>
            <person name="Takeda J.I."/>
            <person name="Ueyama J."/>
            <person name="Ito M."/>
            <person name="Nishiwaki H."/>
            <person name="Ogi T."/>
            <person name="Hirayama M."/>
            <person name="Ohkuma M."/>
            <person name="Sakamoto M."/>
            <person name="Ohno K."/>
        </authorList>
    </citation>
    <scope>NUCLEOTIDE SEQUENCE [LARGE SCALE GENOMIC DNA]</scope>
    <source>
        <strain evidence="11 12">13CB11C</strain>
    </source>
</reference>
<name>A0ABQ0E1S3_9PORP</name>
<dbReference type="PRINTS" id="PR00781">
    <property type="entry name" value="LIPOSIGPTASE"/>
</dbReference>
<evidence type="ECO:0000313" key="12">
    <source>
        <dbReference type="Proteomes" id="UP001628220"/>
    </source>
</evidence>
<evidence type="ECO:0000256" key="5">
    <source>
        <dbReference type="ARBA" id="ARBA00022750"/>
    </source>
</evidence>
<keyword evidence="6 9" id="KW-0378">Hydrolase</keyword>
<evidence type="ECO:0000256" key="4">
    <source>
        <dbReference type="ARBA" id="ARBA00022692"/>
    </source>
</evidence>
<keyword evidence="5 9" id="KW-0064">Aspartyl protease</keyword>
<evidence type="ECO:0000256" key="6">
    <source>
        <dbReference type="ARBA" id="ARBA00022801"/>
    </source>
</evidence>
<feature type="transmembrane region" description="Helical" evidence="9">
    <location>
        <begin position="190"/>
        <end position="210"/>
    </location>
</feature>
<proteinExistence type="inferred from homology"/>
<accession>A0ABQ0E1S3</accession>
<evidence type="ECO:0000256" key="8">
    <source>
        <dbReference type="ARBA" id="ARBA00023136"/>
    </source>
</evidence>
<dbReference type="Pfam" id="PF01252">
    <property type="entry name" value="Peptidase_A8"/>
    <property type="match status" value="1"/>
</dbReference>
<keyword evidence="4 9" id="KW-0812">Transmembrane</keyword>
<comment type="function">
    <text evidence="9">This protein specifically catalyzes the removal of signal peptides from prolipoproteins.</text>
</comment>
<feature type="transmembrane region" description="Helical" evidence="9">
    <location>
        <begin position="22"/>
        <end position="43"/>
    </location>
</feature>
<dbReference type="Proteomes" id="UP001628220">
    <property type="component" value="Unassembled WGS sequence"/>
</dbReference>
<dbReference type="EMBL" id="BAAFSF010000001">
    <property type="protein sequence ID" value="GAB1251607.1"/>
    <property type="molecule type" value="Genomic_DNA"/>
</dbReference>
<comment type="subcellular location">
    <subcellularLocation>
        <location evidence="9">Cell membrane</location>
        <topology evidence="9">Multi-pass membrane protein</topology>
    </subcellularLocation>
</comment>
<evidence type="ECO:0000313" key="11">
    <source>
        <dbReference type="EMBL" id="GAB1251607.1"/>
    </source>
</evidence>
<comment type="catalytic activity">
    <reaction evidence="9">
        <text>Release of signal peptides from bacterial membrane prolipoproteins. Hydrolyzes -Xaa-Yaa-Zaa-|-(S,diacylglyceryl)Cys-, in which Xaa is hydrophobic (preferably Leu), and Yaa (Ala or Ser) and Zaa (Gly or Ala) have small, neutral side chains.</text>
        <dbReference type="EC" id="3.4.23.36"/>
    </reaction>
</comment>
<dbReference type="PANTHER" id="PTHR33695">
    <property type="entry name" value="LIPOPROTEIN SIGNAL PEPTIDASE"/>
    <property type="match status" value="1"/>
</dbReference>
<evidence type="ECO:0000256" key="3">
    <source>
        <dbReference type="ARBA" id="ARBA00022670"/>
    </source>
</evidence>
<comment type="similarity">
    <text evidence="1 9 10">Belongs to the peptidase A8 family.</text>
</comment>
<evidence type="ECO:0000256" key="1">
    <source>
        <dbReference type="ARBA" id="ARBA00006139"/>
    </source>
</evidence>
<dbReference type="InterPro" id="IPR001872">
    <property type="entry name" value="Peptidase_A8"/>
</dbReference>